<evidence type="ECO:0000256" key="1">
    <source>
        <dbReference type="SAM" id="MobiDB-lite"/>
    </source>
</evidence>
<sequence>MQEVIVATMGAGGPRDRKDRIMANGQFTIRSARPASVGLTGERRGAASASSSALSNVQRDVRDRLIPTSSPRLPNAAILRDSSGRASTGLRYMAATLHWSAIAPLSLINSNDLAPAAYDFETRNNARNVTAKVGRAVPVPKQGGLGKTLASVPLSTRISRVNSDRRLPADAEDRPETRDPQKGRGSHGATPTLHEKIGTAFARRLRKHTYYIVCSCCQTRSALTMGAKISVKS</sequence>
<protein>
    <submittedName>
        <fullName evidence="2">Uncharacterized protein</fullName>
    </submittedName>
</protein>
<evidence type="ECO:0000313" key="3">
    <source>
        <dbReference type="Proteomes" id="UP000565286"/>
    </source>
</evidence>
<reference evidence="2 3" key="1">
    <citation type="submission" date="2020-08" db="EMBL/GenBank/DDBJ databases">
        <title>Genomic Encyclopedia of Type Strains, Phase IV (KMG-IV): sequencing the most valuable type-strain genomes for metagenomic binning, comparative biology and taxonomic classification.</title>
        <authorList>
            <person name="Goeker M."/>
        </authorList>
    </citation>
    <scope>NUCLEOTIDE SEQUENCE [LARGE SCALE GENOMIC DNA]</scope>
    <source>
        <strain evidence="2 3">DSM 26438</strain>
    </source>
</reference>
<comment type="caution">
    <text evidence="2">The sequence shown here is derived from an EMBL/GenBank/DDBJ whole genome shotgun (WGS) entry which is preliminary data.</text>
</comment>
<organism evidence="2 3">
    <name type="scientific">Rhizobium skierniewicense</name>
    <dbReference type="NCBI Taxonomy" id="984260"/>
    <lineage>
        <taxon>Bacteria</taxon>
        <taxon>Pseudomonadati</taxon>
        <taxon>Pseudomonadota</taxon>
        <taxon>Alphaproteobacteria</taxon>
        <taxon>Hyphomicrobiales</taxon>
        <taxon>Rhizobiaceae</taxon>
        <taxon>Rhizobium/Agrobacterium group</taxon>
        <taxon>Rhizobium</taxon>
    </lineage>
</organism>
<evidence type="ECO:0000313" key="2">
    <source>
        <dbReference type="EMBL" id="MBB3947347.1"/>
    </source>
</evidence>
<keyword evidence="3" id="KW-1185">Reference proteome</keyword>
<name>A0A7W6G305_9HYPH</name>
<gene>
    <name evidence="2" type="ORF">GGQ73_003314</name>
</gene>
<feature type="compositionally biased region" description="Basic and acidic residues" evidence="1">
    <location>
        <begin position="162"/>
        <end position="182"/>
    </location>
</feature>
<proteinExistence type="predicted"/>
<dbReference type="AlphaFoldDB" id="A0A7W6G305"/>
<dbReference type="Proteomes" id="UP000565286">
    <property type="component" value="Unassembled WGS sequence"/>
</dbReference>
<dbReference type="EMBL" id="JACIDV010000010">
    <property type="protein sequence ID" value="MBB3947347.1"/>
    <property type="molecule type" value="Genomic_DNA"/>
</dbReference>
<feature type="region of interest" description="Disordered" evidence="1">
    <location>
        <begin position="160"/>
        <end position="195"/>
    </location>
</feature>
<accession>A0A7W6G305</accession>